<evidence type="ECO:0000259" key="3">
    <source>
        <dbReference type="Pfam" id="PF07883"/>
    </source>
</evidence>
<gene>
    <name evidence="4" type="ORF">HIJ39_17475</name>
</gene>
<accession>A0A7Y0Q473</accession>
<organism evidence="4 5">
    <name type="scientific">Sulfobacillus harzensis</name>
    <dbReference type="NCBI Taxonomy" id="2729629"/>
    <lineage>
        <taxon>Bacteria</taxon>
        <taxon>Bacillati</taxon>
        <taxon>Bacillota</taxon>
        <taxon>Clostridia</taxon>
        <taxon>Eubacteriales</taxon>
        <taxon>Clostridiales Family XVII. Incertae Sedis</taxon>
        <taxon>Sulfobacillus</taxon>
    </lineage>
</organism>
<evidence type="ECO:0000313" key="4">
    <source>
        <dbReference type="EMBL" id="NMP24125.1"/>
    </source>
</evidence>
<dbReference type="Proteomes" id="UP000533476">
    <property type="component" value="Unassembled WGS sequence"/>
</dbReference>
<dbReference type="InterPro" id="IPR011051">
    <property type="entry name" value="RmlC_Cupin_sf"/>
</dbReference>
<keyword evidence="5" id="KW-1185">Reference proteome</keyword>
<dbReference type="CDD" id="cd02216">
    <property type="entry name" value="cupin_GDO-like_N"/>
    <property type="match status" value="1"/>
</dbReference>
<sequence>MQREYIGPLWSNIQELNTIEPRSKAVPYLWRWARVKEYIERATNALDVGPEAERRAVFFINPGMSDLEPVGWGGATPTLYMAVQAVRPGEIAPAHRHTNTALRFIVEGHGATGRIDGEKASFEPGDFLVTPTWTWHDHANEGNEIVYWIDCLDVPFTKYLGVCFTEFYPQAQQELTVPDNYSMKRYGGGMVRPISDRHPKAVTLARYSWQSTWDALVSMTQTDPDPWDAYAVEYINPSTGRDADGRIGARLQLIPPTFHGEAHRHVHSVIYHVFRGSGYSVIDGIRFDWNQGDFFVVPGWSWHEHVNSSSTENAVLFSCNDLPIMETFDFERVENLGGSRRQQVRSVFSGGQP</sequence>
<name>A0A7Y0Q473_9FIRM</name>
<protein>
    <submittedName>
        <fullName evidence="4">Cupin domain-containing protein</fullName>
    </submittedName>
</protein>
<evidence type="ECO:0000256" key="1">
    <source>
        <dbReference type="ARBA" id="ARBA00022964"/>
    </source>
</evidence>
<comment type="caution">
    <text evidence="4">The sequence shown here is derived from an EMBL/GenBank/DDBJ whole genome shotgun (WGS) entry which is preliminary data.</text>
</comment>
<feature type="domain" description="Cupin type-2" evidence="3">
    <location>
        <begin position="252"/>
        <end position="316"/>
    </location>
</feature>
<dbReference type="AlphaFoldDB" id="A0A7Y0Q473"/>
<keyword evidence="2" id="KW-0560">Oxidoreductase</keyword>
<dbReference type="PANTHER" id="PTHR41517">
    <property type="entry name" value="1,2-DIOXYGENASE PROTEIN-RELATED"/>
    <property type="match status" value="1"/>
</dbReference>
<dbReference type="InterPro" id="IPR013096">
    <property type="entry name" value="Cupin_2"/>
</dbReference>
<dbReference type="PANTHER" id="PTHR41517:SF1">
    <property type="entry name" value="CUPIN"/>
    <property type="match status" value="1"/>
</dbReference>
<dbReference type="InterPro" id="IPR047183">
    <property type="entry name" value="GDO-like"/>
</dbReference>
<evidence type="ECO:0000313" key="5">
    <source>
        <dbReference type="Proteomes" id="UP000533476"/>
    </source>
</evidence>
<reference evidence="4 5" key="1">
    <citation type="submission" date="2020-04" db="EMBL/GenBank/DDBJ databases">
        <authorList>
            <person name="Zhang R."/>
            <person name="Schippers A."/>
        </authorList>
    </citation>
    <scope>NUCLEOTIDE SEQUENCE [LARGE SCALE GENOMIC DNA]</scope>
    <source>
        <strain evidence="4 5">DSM 109850</strain>
    </source>
</reference>
<dbReference type="EMBL" id="JABBVZ010000085">
    <property type="protein sequence ID" value="NMP24125.1"/>
    <property type="molecule type" value="Genomic_DNA"/>
</dbReference>
<feature type="domain" description="Cupin type-2" evidence="3">
    <location>
        <begin position="83"/>
        <end position="150"/>
    </location>
</feature>
<keyword evidence="1" id="KW-0223">Dioxygenase</keyword>
<dbReference type="InterPro" id="IPR014710">
    <property type="entry name" value="RmlC-like_jellyroll"/>
</dbReference>
<evidence type="ECO:0000256" key="2">
    <source>
        <dbReference type="ARBA" id="ARBA00023002"/>
    </source>
</evidence>
<dbReference type="CDD" id="cd06992">
    <property type="entry name" value="cupin_GDO-like_C"/>
    <property type="match status" value="1"/>
</dbReference>
<dbReference type="Gene3D" id="2.60.120.10">
    <property type="entry name" value="Jelly Rolls"/>
    <property type="match status" value="1"/>
</dbReference>
<dbReference type="Pfam" id="PF07883">
    <property type="entry name" value="Cupin_2"/>
    <property type="match status" value="2"/>
</dbReference>
<proteinExistence type="predicted"/>
<dbReference type="SUPFAM" id="SSF51182">
    <property type="entry name" value="RmlC-like cupins"/>
    <property type="match status" value="1"/>
</dbReference>
<dbReference type="GO" id="GO:0051213">
    <property type="term" value="F:dioxygenase activity"/>
    <property type="evidence" value="ECO:0007669"/>
    <property type="project" value="UniProtKB-KW"/>
</dbReference>